<dbReference type="GeneID" id="5725908"/>
<name>A0A2K3E4L8_CHLRE</name>
<dbReference type="InParanoid" id="A0A2K3E4L8"/>
<reference evidence="3 4" key="1">
    <citation type="journal article" date="2007" name="Science">
        <title>The Chlamydomonas genome reveals the evolution of key animal and plant functions.</title>
        <authorList>
            <person name="Merchant S.S."/>
            <person name="Prochnik S.E."/>
            <person name="Vallon O."/>
            <person name="Harris E.H."/>
            <person name="Karpowicz S.J."/>
            <person name="Witman G.B."/>
            <person name="Terry A."/>
            <person name="Salamov A."/>
            <person name="Fritz-Laylin L.K."/>
            <person name="Marechal-Drouard L."/>
            <person name="Marshall W.F."/>
            <person name="Qu L.H."/>
            <person name="Nelson D.R."/>
            <person name="Sanderfoot A.A."/>
            <person name="Spalding M.H."/>
            <person name="Kapitonov V.V."/>
            <person name="Ren Q."/>
            <person name="Ferris P."/>
            <person name="Lindquist E."/>
            <person name="Shapiro H."/>
            <person name="Lucas S.M."/>
            <person name="Grimwood J."/>
            <person name="Schmutz J."/>
            <person name="Cardol P."/>
            <person name="Cerutti H."/>
            <person name="Chanfreau G."/>
            <person name="Chen C.L."/>
            <person name="Cognat V."/>
            <person name="Croft M.T."/>
            <person name="Dent R."/>
            <person name="Dutcher S."/>
            <person name="Fernandez E."/>
            <person name="Fukuzawa H."/>
            <person name="Gonzalez-Ballester D."/>
            <person name="Gonzalez-Halphen D."/>
            <person name="Hallmann A."/>
            <person name="Hanikenne M."/>
            <person name="Hippler M."/>
            <person name="Inwood W."/>
            <person name="Jabbari K."/>
            <person name="Kalanon M."/>
            <person name="Kuras R."/>
            <person name="Lefebvre P.A."/>
            <person name="Lemaire S.D."/>
            <person name="Lobanov A.V."/>
            <person name="Lohr M."/>
            <person name="Manuell A."/>
            <person name="Meier I."/>
            <person name="Mets L."/>
            <person name="Mittag M."/>
            <person name="Mittelmeier T."/>
            <person name="Moroney J.V."/>
            <person name="Moseley J."/>
            <person name="Napoli C."/>
            <person name="Nedelcu A.M."/>
            <person name="Niyogi K."/>
            <person name="Novoselov S.V."/>
            <person name="Paulsen I.T."/>
            <person name="Pazour G."/>
            <person name="Purton S."/>
            <person name="Ral J.P."/>
            <person name="Riano-Pachon D.M."/>
            <person name="Riekhof W."/>
            <person name="Rymarquis L."/>
            <person name="Schroda M."/>
            <person name="Stern D."/>
            <person name="Umen J."/>
            <person name="Willows R."/>
            <person name="Wilson N."/>
            <person name="Zimmer S.L."/>
            <person name="Allmer J."/>
            <person name="Balk J."/>
            <person name="Bisova K."/>
            <person name="Chen C.J."/>
            <person name="Elias M."/>
            <person name="Gendler K."/>
            <person name="Hauser C."/>
            <person name="Lamb M.R."/>
            <person name="Ledford H."/>
            <person name="Long J.C."/>
            <person name="Minagawa J."/>
            <person name="Page M.D."/>
            <person name="Pan J."/>
            <person name="Pootakham W."/>
            <person name="Roje S."/>
            <person name="Rose A."/>
            <person name="Stahlberg E."/>
            <person name="Terauchi A.M."/>
            <person name="Yang P."/>
            <person name="Ball S."/>
            <person name="Bowler C."/>
            <person name="Dieckmann C.L."/>
            <person name="Gladyshev V.N."/>
            <person name="Green P."/>
            <person name="Jorgensen R."/>
            <person name="Mayfield S."/>
            <person name="Mueller-Roeber B."/>
            <person name="Rajamani S."/>
            <person name="Sayre R.T."/>
            <person name="Brokstein P."/>
            <person name="Dubchak I."/>
            <person name="Goodstein D."/>
            <person name="Hornick L."/>
            <person name="Huang Y.W."/>
            <person name="Jhaveri J."/>
            <person name="Luo Y."/>
            <person name="Martinez D."/>
            <person name="Ngau W.C."/>
            <person name="Otillar B."/>
            <person name="Poliakov A."/>
            <person name="Porter A."/>
            <person name="Szajkowski L."/>
            <person name="Werner G."/>
            <person name="Zhou K."/>
            <person name="Grigoriev I.V."/>
            <person name="Rokhsar D.S."/>
            <person name="Grossman A.R."/>
        </authorList>
    </citation>
    <scope>NUCLEOTIDE SEQUENCE [LARGE SCALE GENOMIC DNA]</scope>
    <source>
        <strain evidence="4">CC-503</strain>
    </source>
</reference>
<keyword evidence="1" id="KW-0732">Signal</keyword>
<evidence type="ECO:0000313" key="4">
    <source>
        <dbReference type="Proteomes" id="UP000006906"/>
    </source>
</evidence>
<dbReference type="ExpressionAtlas" id="A0A2K3E4L8">
    <property type="expression patterns" value="baseline and differential"/>
</dbReference>
<gene>
    <name evidence="3" type="ORF">CHLRE_01g000400v5</name>
</gene>
<protein>
    <recommendedName>
        <fullName evidence="2">Nucleotide-diphospho-sugar transferase domain-containing protein</fullName>
    </recommendedName>
</protein>
<dbReference type="PANTHER" id="PTHR46936:SF1">
    <property type="entry name" value="ARABINOSYLTRANSFERASE XEG113"/>
    <property type="match status" value="1"/>
</dbReference>
<dbReference type="EMBL" id="CM008962">
    <property type="protein sequence ID" value="PNW87745.1"/>
    <property type="molecule type" value="Genomic_DNA"/>
</dbReference>
<dbReference type="RefSeq" id="XP_042927989.1">
    <property type="nucleotide sequence ID" value="XM_043058075.1"/>
</dbReference>
<dbReference type="Proteomes" id="UP000006906">
    <property type="component" value="Chromosome 1"/>
</dbReference>
<dbReference type="PaxDb" id="3055-EDO98200"/>
<evidence type="ECO:0000259" key="2">
    <source>
        <dbReference type="Pfam" id="PF03407"/>
    </source>
</evidence>
<dbReference type="STRING" id="3055.A0A2K3E4L8"/>
<feature type="domain" description="Nucleotide-diphospho-sugar transferase" evidence="2">
    <location>
        <begin position="100"/>
        <end position="346"/>
    </location>
</feature>
<feature type="chain" id="PRO_5014456833" description="Nucleotide-diphospho-sugar transferase domain-containing protein" evidence="1">
    <location>
        <begin position="19"/>
        <end position="649"/>
    </location>
</feature>
<sequence length="649" mass="72617">MSITVLVLLLAVAAVAGGTPVQHEWPSWFVQEGSPHVLGAGSRGLKQQQQQPAGGHCGPLTKELVLGVAKENTVLVTVIDKIVWAQLGPSYVDNVRAANISYWLIAALDPETSLGLGSMGAVGHCFNAPADRLVYKGSDAQYKWGSNHWTQTTWNKVHMMKAVYEFGVHIIHSDTDVVWFSDPLPYFAARQRTSPVHVVIATDAVQTQNVKGDTGLEISTNPHTNINTGIYFMRQWPGGLAFFDVWLSFQPKNVGHDQDGFNTLARGHFFRGDPAMPKAVLGPDPSARLYYAAFSNTTAISFLPASMFANAYTYVNARLWEKLAHPLYVVHWVWGGSTMESKRQNMRDAIKFHDPPEYYTSPDLVTFDLDLLPMPVGFNNWELQRTEEMIRFHVQAANYQLQQAYYAFAIALIANRTLVMPRFQCYCSKNWYQTQSCRINHETATTFPFTCALSHVLRAKKLNTGQFALPPDATEYAGHKVLVREYSFLDNPKVPDDMKKSFVEVVPSALPRPGGLRLDQLVLSTEPAPRGHGRRVTVAAPLSDRELRAVLANISTAAGGARVLHFPQPVRIFSGFNNHATWDRFDELMQRHTTHWCCRSPPDMKAYNLTERLQLVALPPERYKSLPPLEARTSYLHTLGPWQGLSKGT</sequence>
<dbReference type="Gramene" id="PNW87745">
    <property type="protein sequence ID" value="PNW87745"/>
    <property type="gene ID" value="CHLRE_01g000400v5"/>
</dbReference>
<dbReference type="GO" id="GO:0052325">
    <property type="term" value="P:cell wall pectin biosynthetic process"/>
    <property type="evidence" value="ECO:0000318"/>
    <property type="project" value="GO_Central"/>
</dbReference>
<dbReference type="OMA" id="CRINHET"/>
<proteinExistence type="predicted"/>
<accession>A0A2K3E4L8</accession>
<evidence type="ECO:0000313" key="3">
    <source>
        <dbReference type="EMBL" id="PNW87745.1"/>
    </source>
</evidence>
<dbReference type="GO" id="GO:0052636">
    <property type="term" value="F:arabinosyltransferase activity"/>
    <property type="evidence" value="ECO:0000318"/>
    <property type="project" value="GO_Central"/>
</dbReference>
<organism evidence="3 4">
    <name type="scientific">Chlamydomonas reinhardtii</name>
    <name type="common">Chlamydomonas smithii</name>
    <dbReference type="NCBI Taxonomy" id="3055"/>
    <lineage>
        <taxon>Eukaryota</taxon>
        <taxon>Viridiplantae</taxon>
        <taxon>Chlorophyta</taxon>
        <taxon>core chlorophytes</taxon>
        <taxon>Chlorophyceae</taxon>
        <taxon>CS clade</taxon>
        <taxon>Chlamydomonadales</taxon>
        <taxon>Chlamydomonadaceae</taxon>
        <taxon>Chlamydomonas</taxon>
    </lineage>
</organism>
<dbReference type="InterPro" id="IPR053250">
    <property type="entry name" value="Glycosyltransferase_77"/>
</dbReference>
<dbReference type="PANTHER" id="PTHR46936">
    <property type="entry name" value="ARABINOSYLTRANSFERASE XEG113"/>
    <property type="match status" value="1"/>
</dbReference>
<dbReference type="InterPro" id="IPR005069">
    <property type="entry name" value="Nucl-diP-sugar_transferase"/>
</dbReference>
<dbReference type="OrthoDB" id="540503at2759"/>
<keyword evidence="4" id="KW-1185">Reference proteome</keyword>
<feature type="signal peptide" evidence="1">
    <location>
        <begin position="1"/>
        <end position="18"/>
    </location>
</feature>
<dbReference type="AlphaFoldDB" id="A0A2K3E4L8"/>
<evidence type="ECO:0000256" key="1">
    <source>
        <dbReference type="SAM" id="SignalP"/>
    </source>
</evidence>
<dbReference type="KEGG" id="cre:CHLRE_01g000400v5"/>
<dbReference type="Pfam" id="PF03407">
    <property type="entry name" value="Nucleotid_trans"/>
    <property type="match status" value="1"/>
</dbReference>